<dbReference type="OrthoDB" id="120976at2759"/>
<proteinExistence type="predicted"/>
<sequence length="664" mass="74201">MGDRHATNSQVSQVSFLPRDASHARQRGTAECRADTHAKRSRREEVRAKLKVPANKGRTGSKVSWCPSILYGDSPKALTLIKEKSWQPPRRWPCKSETDRNRTPSSNAALSGLVRESPGTGPIKAMESSPAHLLSTHQWSNVTQFLATAELCNLRLAGSRVVKFQDPSLVSHLALKCDTVPFFTGHSLGGDTDGSVLSTTQRNIPSPISSVGLRHVSPQMREWTASRSHLRINANNSKLCPKRVGHMVSNGYLNSVTTVDMIGVDSRSVELLSRLPRLTSFRVLDSQIEDTKQIEGSDNGRMTAAGNTGQVDDWAQGEARKVSEDIEDSATSDMSISDMSISRSSSDDDMGGIDDHGNDQRHEHVPLGSTLPQHELVARAQVLHVEEGETHVEGLESILRSTSNMRSLRHLDVEFDTVVHGSRLIHLRNLTSLRSIRLRGFDLSDGMGHLNMLANLERLQLCHGNYFSAPALNANIEDFVKLSTLKRLTHIHLEGFDDIESLRPFCQEGNLVKTLILKHCQDLSPGVMADVARMAYLKNFHLVYCEMDSMPILEDTDLQHLNSLNLQRLSLFYTIDDVTDLKVLWGLDNLMTLNLALDEVDDEVNDYLRTWIVPTFKRLEKLRIFTEGSLDEMMDGLTMGEVERIRDVEVERGRFEFGDVVNLD</sequence>
<keyword evidence="3" id="KW-1185">Reference proteome</keyword>
<accession>K0RVW6</accession>
<protein>
    <submittedName>
        <fullName evidence="2">Uncharacterized protein</fullName>
    </submittedName>
</protein>
<feature type="compositionally biased region" description="Basic and acidic residues" evidence="1">
    <location>
        <begin position="20"/>
        <end position="48"/>
    </location>
</feature>
<dbReference type="Proteomes" id="UP000266841">
    <property type="component" value="Unassembled WGS sequence"/>
</dbReference>
<comment type="caution">
    <text evidence="2">The sequence shown here is derived from an EMBL/GenBank/DDBJ whole genome shotgun (WGS) entry which is preliminary data.</text>
</comment>
<feature type="region of interest" description="Disordered" evidence="1">
    <location>
        <begin position="1"/>
        <end position="57"/>
    </location>
</feature>
<gene>
    <name evidence="2" type="ORF">THAOC_21959</name>
</gene>
<dbReference type="Gene3D" id="3.80.10.10">
    <property type="entry name" value="Ribonuclease Inhibitor"/>
    <property type="match status" value="1"/>
</dbReference>
<dbReference type="InterPro" id="IPR032675">
    <property type="entry name" value="LRR_dom_sf"/>
</dbReference>
<organism evidence="2 3">
    <name type="scientific">Thalassiosira oceanica</name>
    <name type="common">Marine diatom</name>
    <dbReference type="NCBI Taxonomy" id="159749"/>
    <lineage>
        <taxon>Eukaryota</taxon>
        <taxon>Sar</taxon>
        <taxon>Stramenopiles</taxon>
        <taxon>Ochrophyta</taxon>
        <taxon>Bacillariophyta</taxon>
        <taxon>Coscinodiscophyceae</taxon>
        <taxon>Thalassiosirophycidae</taxon>
        <taxon>Thalassiosirales</taxon>
        <taxon>Thalassiosiraceae</taxon>
        <taxon>Thalassiosira</taxon>
    </lineage>
</organism>
<feature type="region of interest" description="Disordered" evidence="1">
    <location>
        <begin position="318"/>
        <end position="359"/>
    </location>
</feature>
<dbReference type="eggNOG" id="ENOG502T868">
    <property type="taxonomic scope" value="Eukaryota"/>
</dbReference>
<dbReference type="EMBL" id="AGNL01026600">
    <property type="protein sequence ID" value="EJK57958.1"/>
    <property type="molecule type" value="Genomic_DNA"/>
</dbReference>
<dbReference type="SUPFAM" id="SSF52058">
    <property type="entry name" value="L domain-like"/>
    <property type="match status" value="1"/>
</dbReference>
<evidence type="ECO:0000313" key="2">
    <source>
        <dbReference type="EMBL" id="EJK57958.1"/>
    </source>
</evidence>
<feature type="compositionally biased region" description="Low complexity" evidence="1">
    <location>
        <begin position="331"/>
        <end position="344"/>
    </location>
</feature>
<evidence type="ECO:0000256" key="1">
    <source>
        <dbReference type="SAM" id="MobiDB-lite"/>
    </source>
</evidence>
<name>K0RVW6_THAOC</name>
<reference evidence="2 3" key="1">
    <citation type="journal article" date="2012" name="Genome Biol.">
        <title>Genome and low-iron response of an oceanic diatom adapted to chronic iron limitation.</title>
        <authorList>
            <person name="Lommer M."/>
            <person name="Specht M."/>
            <person name="Roy A.S."/>
            <person name="Kraemer L."/>
            <person name="Andreson R."/>
            <person name="Gutowska M.A."/>
            <person name="Wolf J."/>
            <person name="Bergner S.V."/>
            <person name="Schilhabel M.B."/>
            <person name="Klostermeier U.C."/>
            <person name="Beiko R.G."/>
            <person name="Rosenstiel P."/>
            <person name="Hippler M."/>
            <person name="Laroche J."/>
        </authorList>
    </citation>
    <scope>NUCLEOTIDE SEQUENCE [LARGE SCALE GENOMIC DNA]</scope>
    <source>
        <strain evidence="2 3">CCMP1005</strain>
    </source>
</reference>
<dbReference type="OMA" id="HLRINAN"/>
<evidence type="ECO:0000313" key="3">
    <source>
        <dbReference type="Proteomes" id="UP000266841"/>
    </source>
</evidence>
<feature type="region of interest" description="Disordered" evidence="1">
    <location>
        <begin position="88"/>
        <end position="121"/>
    </location>
</feature>
<dbReference type="AlphaFoldDB" id="K0RVW6"/>